<dbReference type="SUPFAM" id="SSF81342">
    <property type="entry name" value="Transmembrane di-heme cytochromes"/>
    <property type="match status" value="1"/>
</dbReference>
<dbReference type="InterPro" id="IPR016174">
    <property type="entry name" value="Di-haem_cyt_TM"/>
</dbReference>
<evidence type="ECO:0000256" key="5">
    <source>
        <dbReference type="ARBA" id="ARBA00023136"/>
    </source>
</evidence>
<proteinExistence type="predicted"/>
<evidence type="ECO:0000259" key="8">
    <source>
        <dbReference type="Pfam" id="PF01292"/>
    </source>
</evidence>
<dbReference type="RefSeq" id="WP_156214914.1">
    <property type="nucleotide sequence ID" value="NZ_WOFH01000002.1"/>
</dbReference>
<evidence type="ECO:0000256" key="7">
    <source>
        <dbReference type="SAM" id="Phobius"/>
    </source>
</evidence>
<evidence type="ECO:0000256" key="4">
    <source>
        <dbReference type="ARBA" id="ARBA00022989"/>
    </source>
</evidence>
<accession>A0A7K1KUV7</accession>
<keyword evidence="4 7" id="KW-1133">Transmembrane helix</keyword>
<keyword evidence="2" id="KW-1003">Cell membrane</keyword>
<evidence type="ECO:0000256" key="3">
    <source>
        <dbReference type="ARBA" id="ARBA00022692"/>
    </source>
</evidence>
<dbReference type="PANTHER" id="PTHR30074">
    <property type="entry name" value="FORMATE DEHYDROGENASE, NITRATE-INDUCIBLE, CYTOCHROME B556 FDN SUBUNIT"/>
    <property type="match status" value="1"/>
</dbReference>
<dbReference type="InterPro" id="IPR011577">
    <property type="entry name" value="Cyt_b561_bac/Ni-Hgenase"/>
</dbReference>
<dbReference type="GO" id="GO:0015944">
    <property type="term" value="P:formate oxidation"/>
    <property type="evidence" value="ECO:0007669"/>
    <property type="project" value="TreeGrafter"/>
</dbReference>
<organism evidence="9 10">
    <name type="scientific">Actinomadura litoris</name>
    <dbReference type="NCBI Taxonomy" id="2678616"/>
    <lineage>
        <taxon>Bacteria</taxon>
        <taxon>Bacillati</taxon>
        <taxon>Actinomycetota</taxon>
        <taxon>Actinomycetes</taxon>
        <taxon>Streptosporangiales</taxon>
        <taxon>Thermomonosporaceae</taxon>
        <taxon>Actinomadura</taxon>
    </lineage>
</organism>
<keyword evidence="5 7" id="KW-0472">Membrane</keyword>
<dbReference type="PANTHER" id="PTHR30074:SF6">
    <property type="entry name" value="FORMATE DEHYDROGENASE GAMMA SUBUNIT"/>
    <property type="match status" value="1"/>
</dbReference>
<feature type="transmembrane region" description="Helical" evidence="7">
    <location>
        <begin position="180"/>
        <end position="197"/>
    </location>
</feature>
<dbReference type="GO" id="GO:0036397">
    <property type="term" value="F:formate dehydrogenase (quinone) activity"/>
    <property type="evidence" value="ECO:0007669"/>
    <property type="project" value="TreeGrafter"/>
</dbReference>
<evidence type="ECO:0000256" key="1">
    <source>
        <dbReference type="ARBA" id="ARBA00004651"/>
    </source>
</evidence>
<feature type="transmembrane region" description="Helical" evidence="7">
    <location>
        <begin position="43"/>
        <end position="64"/>
    </location>
</feature>
<dbReference type="Pfam" id="PF01292">
    <property type="entry name" value="Ni_hydr_CYTB"/>
    <property type="match status" value="1"/>
</dbReference>
<dbReference type="GO" id="GO:0022904">
    <property type="term" value="P:respiratory electron transport chain"/>
    <property type="evidence" value="ECO:0007669"/>
    <property type="project" value="InterPro"/>
</dbReference>
<dbReference type="GO" id="GO:0009055">
    <property type="term" value="F:electron transfer activity"/>
    <property type="evidence" value="ECO:0007669"/>
    <property type="project" value="InterPro"/>
</dbReference>
<comment type="caution">
    <text evidence="9">The sequence shown here is derived from an EMBL/GenBank/DDBJ whole genome shotgun (WGS) entry which is preliminary data.</text>
</comment>
<comment type="subcellular location">
    <subcellularLocation>
        <location evidence="1">Cell membrane</location>
        <topology evidence="1">Multi-pass membrane protein</topology>
    </subcellularLocation>
</comment>
<feature type="transmembrane region" description="Helical" evidence="7">
    <location>
        <begin position="141"/>
        <end position="160"/>
    </location>
</feature>
<feature type="transmembrane region" description="Helical" evidence="7">
    <location>
        <begin position="76"/>
        <end position="97"/>
    </location>
</feature>
<name>A0A7K1KUV7_9ACTN</name>
<dbReference type="Gene3D" id="1.20.950.20">
    <property type="entry name" value="Transmembrane di-heme cytochromes, Chain C"/>
    <property type="match status" value="1"/>
</dbReference>
<dbReference type="InterPro" id="IPR051817">
    <property type="entry name" value="FDH_cytochrome_b556_subunit"/>
</dbReference>
<feature type="compositionally biased region" description="Polar residues" evidence="6">
    <location>
        <begin position="256"/>
        <end position="268"/>
    </location>
</feature>
<evidence type="ECO:0000313" key="9">
    <source>
        <dbReference type="EMBL" id="MUN35923.1"/>
    </source>
</evidence>
<dbReference type="EMBL" id="WOFH01000002">
    <property type="protein sequence ID" value="MUN35923.1"/>
    <property type="molecule type" value="Genomic_DNA"/>
</dbReference>
<keyword evidence="3 7" id="KW-0812">Transmembrane</keyword>
<dbReference type="Proteomes" id="UP000432015">
    <property type="component" value="Unassembled WGS sequence"/>
</dbReference>
<dbReference type="AlphaFoldDB" id="A0A7K1KUV7"/>
<dbReference type="GO" id="GO:0005886">
    <property type="term" value="C:plasma membrane"/>
    <property type="evidence" value="ECO:0007669"/>
    <property type="project" value="UniProtKB-SubCell"/>
</dbReference>
<reference evidence="9 10" key="1">
    <citation type="submission" date="2019-11" db="EMBL/GenBank/DDBJ databases">
        <authorList>
            <person name="Cao P."/>
        </authorList>
    </citation>
    <scope>NUCLEOTIDE SEQUENCE [LARGE SCALE GENOMIC DNA]</scope>
    <source>
        <strain evidence="9 10">NEAU-AAG5</strain>
    </source>
</reference>
<evidence type="ECO:0000256" key="6">
    <source>
        <dbReference type="SAM" id="MobiDB-lite"/>
    </source>
</evidence>
<gene>
    <name evidence="9" type="ORF">GNZ18_04820</name>
</gene>
<protein>
    <submittedName>
        <fullName evidence="9">Formate dehydrogenase</fullName>
    </submittedName>
</protein>
<evidence type="ECO:0000256" key="2">
    <source>
        <dbReference type="ARBA" id="ARBA00022475"/>
    </source>
</evidence>
<feature type="region of interest" description="Disordered" evidence="6">
    <location>
        <begin position="232"/>
        <end position="284"/>
    </location>
</feature>
<keyword evidence="10" id="KW-1185">Reference proteome</keyword>
<feature type="region of interest" description="Disordered" evidence="6">
    <location>
        <begin position="1"/>
        <end position="23"/>
    </location>
</feature>
<sequence length="284" mass="30887">MPPHEPTPPDAGRREPAPADAGGGPGAVWLARFTGAERSIHHVTALLMLVCLVTAAFLYFPFLSTMVGRRELLKTVHVWSGFALPVPIVLGLLSRAFRADLRRLNRFAPHDWEWLRRGDRRAVQRGRGVLPVGKFNAGQKLNAAFTAGAILVMLGTGEVLTFPGPWPDRWRTGATFVHDWLFLLILAVTAGHLWEALRDRGALTGMLTGRVERGWAERHHAGWADVAPEARAKARAHVRQGGDGTRPHADGAKKNAQVSGIDENSTGASPGEGPEFAKRRPGIS</sequence>
<feature type="domain" description="Cytochrome b561 bacterial/Ni-hydrogenase" evidence="8">
    <location>
        <begin position="32"/>
        <end position="209"/>
    </location>
</feature>
<dbReference type="GO" id="GO:0009061">
    <property type="term" value="P:anaerobic respiration"/>
    <property type="evidence" value="ECO:0007669"/>
    <property type="project" value="TreeGrafter"/>
</dbReference>
<dbReference type="GO" id="GO:0009326">
    <property type="term" value="C:formate dehydrogenase complex"/>
    <property type="evidence" value="ECO:0007669"/>
    <property type="project" value="TreeGrafter"/>
</dbReference>
<evidence type="ECO:0000313" key="10">
    <source>
        <dbReference type="Proteomes" id="UP000432015"/>
    </source>
</evidence>